<name>A0AAC9YQH7_9ACTN</name>
<evidence type="ECO:0000313" key="3">
    <source>
        <dbReference type="Proteomes" id="UP000217144"/>
    </source>
</evidence>
<dbReference type="InterPro" id="IPR000182">
    <property type="entry name" value="GNAT_dom"/>
</dbReference>
<gene>
    <name evidence="2" type="ORF">A1s21148_01700</name>
</gene>
<dbReference type="SUPFAM" id="SSF55729">
    <property type="entry name" value="Acyl-CoA N-acyltransferases (Nat)"/>
    <property type="match status" value="1"/>
</dbReference>
<dbReference type="GO" id="GO:0005737">
    <property type="term" value="C:cytoplasm"/>
    <property type="evidence" value="ECO:0007669"/>
    <property type="project" value="TreeGrafter"/>
</dbReference>
<dbReference type="Gene3D" id="3.40.630.30">
    <property type="match status" value="1"/>
</dbReference>
<dbReference type="KEGG" id="plan:A1s21148_01700"/>
<organism evidence="2 3">
    <name type="scientific">Candidatus Planktophila lacus</name>
    <dbReference type="NCBI Taxonomy" id="1884913"/>
    <lineage>
        <taxon>Bacteria</taxon>
        <taxon>Bacillati</taxon>
        <taxon>Actinomycetota</taxon>
        <taxon>Actinomycetes</taxon>
        <taxon>Candidatus Nanopelagicales</taxon>
        <taxon>Candidatus Nanopelagicaceae</taxon>
        <taxon>Candidatus Planktophila</taxon>
    </lineage>
</organism>
<dbReference type="Pfam" id="PF13302">
    <property type="entry name" value="Acetyltransf_3"/>
    <property type="match status" value="1"/>
</dbReference>
<dbReference type="AlphaFoldDB" id="A0AAC9YQH7"/>
<dbReference type="PANTHER" id="PTHR43441">
    <property type="entry name" value="RIBOSOMAL-PROTEIN-SERINE ACETYLTRANSFERASE"/>
    <property type="match status" value="1"/>
</dbReference>
<dbReference type="GO" id="GO:1990189">
    <property type="term" value="F:protein N-terminal-serine acetyltransferase activity"/>
    <property type="evidence" value="ECO:0007669"/>
    <property type="project" value="TreeGrafter"/>
</dbReference>
<sequence length="155" mass="17660">MNFEMRPYKPEEFERACQVRGLETSEAQQRFKARFDSSGTWLDHYLHFALLRDGKLIGDIQLRHCDKTMPDGSGHIGLDIAEDERGKGAGTAALNLAWEWAVANSFHRLEGSTSEENVAMQKAFEKAGWEYEGRLKKLFMHDGVAEDYLSFAKTI</sequence>
<dbReference type="PANTHER" id="PTHR43441:SF2">
    <property type="entry name" value="FAMILY ACETYLTRANSFERASE, PUTATIVE (AFU_ORTHOLOGUE AFUA_7G00850)-RELATED"/>
    <property type="match status" value="1"/>
</dbReference>
<dbReference type="InterPro" id="IPR051908">
    <property type="entry name" value="Ribosomal_N-acetyltransferase"/>
</dbReference>
<accession>A0AAC9YQH7</accession>
<dbReference type="RefSeq" id="WP_095670765.1">
    <property type="nucleotide sequence ID" value="NZ_CP016769.1"/>
</dbReference>
<protein>
    <submittedName>
        <fullName evidence="2">Acetyltransferase</fullName>
    </submittedName>
</protein>
<dbReference type="Proteomes" id="UP000217144">
    <property type="component" value="Chromosome"/>
</dbReference>
<feature type="domain" description="N-acetyltransferase" evidence="1">
    <location>
        <begin position="3"/>
        <end position="155"/>
    </location>
</feature>
<dbReference type="InterPro" id="IPR016181">
    <property type="entry name" value="Acyl_CoA_acyltransferase"/>
</dbReference>
<proteinExistence type="predicted"/>
<dbReference type="GO" id="GO:0008999">
    <property type="term" value="F:protein-N-terminal-alanine acetyltransferase activity"/>
    <property type="evidence" value="ECO:0007669"/>
    <property type="project" value="TreeGrafter"/>
</dbReference>
<reference evidence="2 3" key="1">
    <citation type="submission" date="2016-07" db="EMBL/GenBank/DDBJ databases">
        <title>High microdiversification within the ubiquitous acI lineage of Actinobacteria.</title>
        <authorList>
            <person name="Neuenschwander S.M."/>
            <person name="Salcher M."/>
            <person name="Ghai R."/>
            <person name="Pernthaler J."/>
        </authorList>
    </citation>
    <scope>NUCLEOTIDE SEQUENCE [LARGE SCALE GENOMIC DNA]</scope>
    <source>
        <strain evidence="2">MMS-21-148</strain>
    </source>
</reference>
<evidence type="ECO:0000259" key="1">
    <source>
        <dbReference type="PROSITE" id="PS51186"/>
    </source>
</evidence>
<dbReference type="CDD" id="cd04301">
    <property type="entry name" value="NAT_SF"/>
    <property type="match status" value="1"/>
</dbReference>
<dbReference type="PROSITE" id="PS51186">
    <property type="entry name" value="GNAT"/>
    <property type="match status" value="1"/>
</dbReference>
<evidence type="ECO:0000313" key="2">
    <source>
        <dbReference type="EMBL" id="ASY10275.1"/>
    </source>
</evidence>
<keyword evidence="3" id="KW-1185">Reference proteome</keyword>
<dbReference type="EMBL" id="CP016769">
    <property type="protein sequence ID" value="ASY10275.1"/>
    <property type="molecule type" value="Genomic_DNA"/>
</dbReference>